<keyword evidence="2" id="KW-0472">Membrane</keyword>
<name>A0A9P9EXF2_9HYPO</name>
<dbReference type="EMBL" id="JAGMUU010000008">
    <property type="protein sequence ID" value="KAH7146767.1"/>
    <property type="molecule type" value="Genomic_DNA"/>
</dbReference>
<evidence type="ECO:0000256" key="2">
    <source>
        <dbReference type="SAM" id="Phobius"/>
    </source>
</evidence>
<keyword evidence="4" id="KW-1185">Reference proteome</keyword>
<accession>A0A9P9EXF2</accession>
<comment type="caution">
    <text evidence="3">The sequence shown here is derived from an EMBL/GenBank/DDBJ whole genome shotgun (WGS) entry which is preliminary data.</text>
</comment>
<keyword evidence="2" id="KW-0812">Transmembrane</keyword>
<feature type="compositionally biased region" description="Pro residues" evidence="1">
    <location>
        <begin position="19"/>
        <end position="36"/>
    </location>
</feature>
<dbReference type="OrthoDB" id="194358at2759"/>
<reference evidence="3" key="1">
    <citation type="journal article" date="2021" name="Nat. Commun.">
        <title>Genetic determinants of endophytism in the Arabidopsis root mycobiome.</title>
        <authorList>
            <person name="Mesny F."/>
            <person name="Miyauchi S."/>
            <person name="Thiergart T."/>
            <person name="Pickel B."/>
            <person name="Atanasova L."/>
            <person name="Karlsson M."/>
            <person name="Huettel B."/>
            <person name="Barry K.W."/>
            <person name="Haridas S."/>
            <person name="Chen C."/>
            <person name="Bauer D."/>
            <person name="Andreopoulos W."/>
            <person name="Pangilinan J."/>
            <person name="LaButti K."/>
            <person name="Riley R."/>
            <person name="Lipzen A."/>
            <person name="Clum A."/>
            <person name="Drula E."/>
            <person name="Henrissat B."/>
            <person name="Kohler A."/>
            <person name="Grigoriev I.V."/>
            <person name="Martin F.M."/>
            <person name="Hacquard S."/>
        </authorList>
    </citation>
    <scope>NUCLEOTIDE SEQUENCE</scope>
    <source>
        <strain evidence="3">MPI-CAGE-AT-0021</strain>
    </source>
</reference>
<organism evidence="3 4">
    <name type="scientific">Dactylonectria estremocensis</name>
    <dbReference type="NCBI Taxonomy" id="1079267"/>
    <lineage>
        <taxon>Eukaryota</taxon>
        <taxon>Fungi</taxon>
        <taxon>Dikarya</taxon>
        <taxon>Ascomycota</taxon>
        <taxon>Pezizomycotina</taxon>
        <taxon>Sordariomycetes</taxon>
        <taxon>Hypocreomycetidae</taxon>
        <taxon>Hypocreales</taxon>
        <taxon>Nectriaceae</taxon>
        <taxon>Dactylonectria</taxon>
    </lineage>
</organism>
<dbReference type="Proteomes" id="UP000717696">
    <property type="component" value="Unassembled WGS sequence"/>
</dbReference>
<feature type="transmembrane region" description="Helical" evidence="2">
    <location>
        <begin position="161"/>
        <end position="180"/>
    </location>
</feature>
<feature type="region of interest" description="Disordered" evidence="1">
    <location>
        <begin position="1"/>
        <end position="38"/>
    </location>
</feature>
<feature type="transmembrane region" description="Helical" evidence="2">
    <location>
        <begin position="303"/>
        <end position="321"/>
    </location>
</feature>
<proteinExistence type="predicted"/>
<feature type="transmembrane region" description="Helical" evidence="2">
    <location>
        <begin position="273"/>
        <end position="291"/>
    </location>
</feature>
<evidence type="ECO:0000256" key="1">
    <source>
        <dbReference type="SAM" id="MobiDB-lite"/>
    </source>
</evidence>
<keyword evidence="2" id="KW-1133">Transmembrane helix</keyword>
<protein>
    <submittedName>
        <fullName evidence="3">Uncharacterized protein</fullName>
    </submittedName>
</protein>
<evidence type="ECO:0000313" key="4">
    <source>
        <dbReference type="Proteomes" id="UP000717696"/>
    </source>
</evidence>
<dbReference type="AlphaFoldDB" id="A0A9P9EXF2"/>
<feature type="transmembrane region" description="Helical" evidence="2">
    <location>
        <begin position="210"/>
        <end position="239"/>
    </location>
</feature>
<gene>
    <name evidence="3" type="ORF">B0J13DRAFT_552615</name>
</gene>
<sequence>MATPAHPSVAQPSHGQPIPLAPFPAPAQQPPAPTHPQAPSVWTRFKRWFYDDGINISNCVTALAGLVIAVVALIATFSSDQKSRDALDLAKWTARKDYLELCNEPIKGGPSPSECEAALRIELSPPPHVRISATARHVRRSVQQGCLKATEFCDRFFNNALVAYGVIVGLCGLCFAWVYLDAWLHKQTSFPPATKNRIMAWATRFHNVSFITTVIFLCILVAIRDPTVLLALCVITAFIARGTRGFGYDDSVGVSFAMAVVMDISSLGEADRVPAMSFVVMVVPVLGVFLRPPKFGIKYLKDYLIFSLSYSALWLIEKTWFPGSSIFDFSTMWGV</sequence>
<feature type="transmembrane region" description="Helical" evidence="2">
    <location>
        <begin position="54"/>
        <end position="77"/>
    </location>
</feature>
<evidence type="ECO:0000313" key="3">
    <source>
        <dbReference type="EMBL" id="KAH7146767.1"/>
    </source>
</evidence>